<dbReference type="AlphaFoldDB" id="A0A4P9WI99"/>
<protein>
    <submittedName>
        <fullName evidence="4">Uncharacterized protein</fullName>
    </submittedName>
</protein>
<keyword evidence="2" id="KW-0812">Transmembrane</keyword>
<feature type="chain" id="PRO_5020674485" evidence="3">
    <location>
        <begin position="23"/>
        <end position="369"/>
    </location>
</feature>
<feature type="transmembrane region" description="Helical" evidence="2">
    <location>
        <begin position="196"/>
        <end position="215"/>
    </location>
</feature>
<evidence type="ECO:0000256" key="1">
    <source>
        <dbReference type="SAM" id="MobiDB-lite"/>
    </source>
</evidence>
<keyword evidence="2" id="KW-1133">Transmembrane helix</keyword>
<feature type="signal peptide" evidence="3">
    <location>
        <begin position="1"/>
        <end position="22"/>
    </location>
</feature>
<feature type="region of interest" description="Disordered" evidence="1">
    <location>
        <begin position="220"/>
        <end position="242"/>
    </location>
</feature>
<sequence>MFTKAIVILAPLLATLADPAHADICADYTAVASASQPCLESIDFQAATAALSLPNATKVLDAMVSNIIACICSNPAPLAKLAPEVGTNVAAITTCNLTGPPLTTVNVPAAVTACAAHNWPGAAAALGGFYLSIPSTDGAHYYAYWALQGNPVMGPFVLGSKPPANPASTAATTAATPATTAATATTPAAKSGNAKVAFVTVLTAVVGIAVSSLLLRQRKEQTKEQRGRLGHASGGNEDSLLPHQPLSFAIHAKDWHAEGGEEVFADVEGQNHAGTGAKRRMSMRMETRARGKEKNKAFIANLLPLLTATARNSYLTPAPKQCPPMTASSSTAPGCSNQHSSWGPIWLSGPTVARLLAHLQLPAPQPPPL</sequence>
<accession>A0A4P9WI99</accession>
<evidence type="ECO:0000256" key="3">
    <source>
        <dbReference type="SAM" id="SignalP"/>
    </source>
</evidence>
<evidence type="ECO:0000313" key="5">
    <source>
        <dbReference type="Proteomes" id="UP000269721"/>
    </source>
</evidence>
<keyword evidence="3" id="KW-0732">Signal</keyword>
<proteinExistence type="predicted"/>
<dbReference type="EMBL" id="KZ994614">
    <property type="protein sequence ID" value="RKO92494.1"/>
    <property type="molecule type" value="Genomic_DNA"/>
</dbReference>
<keyword evidence="2" id="KW-0472">Membrane</keyword>
<feature type="region of interest" description="Disordered" evidence="1">
    <location>
        <begin position="263"/>
        <end position="282"/>
    </location>
</feature>
<evidence type="ECO:0000313" key="4">
    <source>
        <dbReference type="EMBL" id="RKO92494.1"/>
    </source>
</evidence>
<organism evidence="4 5">
    <name type="scientific">Blyttiomyces helicus</name>
    <dbReference type="NCBI Taxonomy" id="388810"/>
    <lineage>
        <taxon>Eukaryota</taxon>
        <taxon>Fungi</taxon>
        <taxon>Fungi incertae sedis</taxon>
        <taxon>Chytridiomycota</taxon>
        <taxon>Chytridiomycota incertae sedis</taxon>
        <taxon>Chytridiomycetes</taxon>
        <taxon>Chytridiomycetes incertae sedis</taxon>
        <taxon>Blyttiomyces</taxon>
    </lineage>
</organism>
<dbReference type="Proteomes" id="UP000269721">
    <property type="component" value="Unassembled WGS sequence"/>
</dbReference>
<gene>
    <name evidence="4" type="ORF">BDK51DRAFT_46497</name>
</gene>
<reference evidence="5" key="1">
    <citation type="journal article" date="2018" name="Nat. Microbiol.">
        <title>Leveraging single-cell genomics to expand the fungal tree of life.</title>
        <authorList>
            <person name="Ahrendt S.R."/>
            <person name="Quandt C.A."/>
            <person name="Ciobanu D."/>
            <person name="Clum A."/>
            <person name="Salamov A."/>
            <person name="Andreopoulos B."/>
            <person name="Cheng J.F."/>
            <person name="Woyke T."/>
            <person name="Pelin A."/>
            <person name="Henrissat B."/>
            <person name="Reynolds N.K."/>
            <person name="Benny G.L."/>
            <person name="Smith M.E."/>
            <person name="James T.Y."/>
            <person name="Grigoriev I.V."/>
        </authorList>
    </citation>
    <scope>NUCLEOTIDE SEQUENCE [LARGE SCALE GENOMIC DNA]</scope>
</reference>
<evidence type="ECO:0000256" key="2">
    <source>
        <dbReference type="SAM" id="Phobius"/>
    </source>
</evidence>
<keyword evidence="5" id="KW-1185">Reference proteome</keyword>
<name>A0A4P9WI99_9FUNG</name>